<gene>
    <name evidence="8" type="ORF">VRU48_16845</name>
</gene>
<evidence type="ECO:0000256" key="4">
    <source>
        <dbReference type="ARBA" id="ARBA00022989"/>
    </source>
</evidence>
<reference evidence="8 9" key="1">
    <citation type="submission" date="2024-01" db="EMBL/GenBank/DDBJ databases">
        <title>Pedobacter sp. nov., isolated from fresh soil.</title>
        <authorList>
            <person name="Le N.T.T."/>
        </authorList>
    </citation>
    <scope>NUCLEOTIDE SEQUENCE [LARGE SCALE GENOMIC DNA]</scope>
    <source>
        <strain evidence="8 9">KR3-3</strain>
    </source>
</reference>
<keyword evidence="3 6" id="KW-0812">Transmembrane</keyword>
<organism evidence="8 9">
    <name type="scientific">Pedobacter albus</name>
    <dbReference type="NCBI Taxonomy" id="3113905"/>
    <lineage>
        <taxon>Bacteria</taxon>
        <taxon>Pseudomonadati</taxon>
        <taxon>Bacteroidota</taxon>
        <taxon>Sphingobacteriia</taxon>
        <taxon>Sphingobacteriales</taxon>
        <taxon>Sphingobacteriaceae</taxon>
        <taxon>Pedobacter</taxon>
    </lineage>
</organism>
<evidence type="ECO:0000256" key="2">
    <source>
        <dbReference type="ARBA" id="ARBA00009399"/>
    </source>
</evidence>
<keyword evidence="9" id="KW-1185">Reference proteome</keyword>
<keyword evidence="5 6" id="KW-0472">Membrane</keyword>
<evidence type="ECO:0000256" key="6">
    <source>
        <dbReference type="SAM" id="Phobius"/>
    </source>
</evidence>
<comment type="caution">
    <text evidence="8">The sequence shown here is derived from an EMBL/GenBank/DDBJ whole genome shotgun (WGS) entry which is preliminary data.</text>
</comment>
<protein>
    <submittedName>
        <fullName evidence="8">GtrA family protein</fullName>
    </submittedName>
</protein>
<sequence length="137" mass="15634">MDITRLTTLTANKKIQQFFKFGLVGFSGLAIDFVMTYLLKDQLHIDQYLANTIGFGTAVINNYLLNKIWTFKNKDKNHAKQFIRFALIATIGLCLNTLCILGLQQLHIPFYPAKLMAIAVVFVWNFTANATITFKEH</sequence>
<evidence type="ECO:0000259" key="7">
    <source>
        <dbReference type="Pfam" id="PF04138"/>
    </source>
</evidence>
<dbReference type="RefSeq" id="WP_330109085.1">
    <property type="nucleotide sequence ID" value="NZ_JAZDQT010000003.1"/>
</dbReference>
<dbReference type="InterPro" id="IPR051401">
    <property type="entry name" value="GtrA_CellWall_Glycosyl"/>
</dbReference>
<feature type="transmembrane region" description="Helical" evidence="6">
    <location>
        <begin position="85"/>
        <end position="103"/>
    </location>
</feature>
<feature type="domain" description="GtrA/DPMS transmembrane" evidence="7">
    <location>
        <begin position="20"/>
        <end position="134"/>
    </location>
</feature>
<keyword evidence="4 6" id="KW-1133">Transmembrane helix</keyword>
<comment type="subcellular location">
    <subcellularLocation>
        <location evidence="1">Membrane</location>
        <topology evidence="1">Multi-pass membrane protein</topology>
    </subcellularLocation>
</comment>
<dbReference type="EMBL" id="JAZDQT010000003">
    <property type="protein sequence ID" value="MEE1946795.1"/>
    <property type="molecule type" value="Genomic_DNA"/>
</dbReference>
<evidence type="ECO:0000313" key="8">
    <source>
        <dbReference type="EMBL" id="MEE1946795.1"/>
    </source>
</evidence>
<evidence type="ECO:0000313" key="9">
    <source>
        <dbReference type="Proteomes" id="UP001336835"/>
    </source>
</evidence>
<dbReference type="Pfam" id="PF04138">
    <property type="entry name" value="GtrA_DPMS_TM"/>
    <property type="match status" value="1"/>
</dbReference>
<feature type="transmembrane region" description="Helical" evidence="6">
    <location>
        <begin position="21"/>
        <end position="39"/>
    </location>
</feature>
<comment type="similarity">
    <text evidence="2">Belongs to the GtrA family.</text>
</comment>
<dbReference type="InterPro" id="IPR007267">
    <property type="entry name" value="GtrA_DPMS_TM"/>
</dbReference>
<dbReference type="PANTHER" id="PTHR38459:SF1">
    <property type="entry name" value="PROPHAGE BACTOPRENOL-LINKED GLUCOSE TRANSLOCASE HOMOLOG"/>
    <property type="match status" value="1"/>
</dbReference>
<evidence type="ECO:0000256" key="3">
    <source>
        <dbReference type="ARBA" id="ARBA00022692"/>
    </source>
</evidence>
<feature type="transmembrane region" description="Helical" evidence="6">
    <location>
        <begin position="45"/>
        <end position="64"/>
    </location>
</feature>
<evidence type="ECO:0000256" key="5">
    <source>
        <dbReference type="ARBA" id="ARBA00023136"/>
    </source>
</evidence>
<name>A0ABU7IBC6_9SPHI</name>
<evidence type="ECO:0000256" key="1">
    <source>
        <dbReference type="ARBA" id="ARBA00004141"/>
    </source>
</evidence>
<proteinExistence type="inferred from homology"/>
<feature type="transmembrane region" description="Helical" evidence="6">
    <location>
        <begin position="115"/>
        <end position="134"/>
    </location>
</feature>
<dbReference type="Proteomes" id="UP001336835">
    <property type="component" value="Unassembled WGS sequence"/>
</dbReference>
<accession>A0ABU7IBC6</accession>
<dbReference type="PANTHER" id="PTHR38459">
    <property type="entry name" value="PROPHAGE BACTOPRENOL-LINKED GLUCOSE TRANSLOCASE HOMOLOG"/>
    <property type="match status" value="1"/>
</dbReference>